<protein>
    <submittedName>
        <fullName evidence="1">Uncharacterized protein (TIGR04255 family)</fullName>
    </submittedName>
</protein>
<gene>
    <name evidence="1" type="ORF">C8N24_2841</name>
</gene>
<name>A0A660LIM6_9ACTN</name>
<dbReference type="Proteomes" id="UP000278962">
    <property type="component" value="Unassembled WGS sequence"/>
</dbReference>
<dbReference type="AlphaFoldDB" id="A0A660LIM6"/>
<dbReference type="OrthoDB" id="4068927at2"/>
<evidence type="ECO:0000313" key="1">
    <source>
        <dbReference type="EMBL" id="RKQ92984.1"/>
    </source>
</evidence>
<proteinExistence type="predicted"/>
<dbReference type="RefSeq" id="WP_121250752.1">
    <property type="nucleotide sequence ID" value="NZ_RBIL01000001.1"/>
</dbReference>
<comment type="caution">
    <text evidence="1">The sequence shown here is derived from an EMBL/GenBank/DDBJ whole genome shotgun (WGS) entry which is preliminary data.</text>
</comment>
<keyword evidence="2" id="KW-1185">Reference proteome</keyword>
<dbReference type="NCBIfam" id="TIGR04255">
    <property type="entry name" value="sporadTIGR04255"/>
    <property type="match status" value="1"/>
</dbReference>
<sequence length="266" mass="29331">MIADLPEPQHEHLASAPLELAVWQLQFSEPAAVQDPAVGTQVAEALASDGHGAFQLTRLSSQMIFAFASGQAPQPPESVEPDGWQLRRGQLVVNLNRQSLSVETTAYQGWDRFSAVFGALCRALEVSAVDLPGEQRLGLRYVDRISLPGVRKPADWEGLLAPWLVASMTHEHLGDAVLAAAGQVELAVEEGSQATLRYRAFPDFERRGRQTVMLDFDTFRQGYRTFSTQTILDTSNQFHDVAHRLFEASITSELRAVFGREKEASA</sequence>
<evidence type="ECO:0000313" key="2">
    <source>
        <dbReference type="Proteomes" id="UP000278962"/>
    </source>
</evidence>
<accession>A0A660LIM6</accession>
<organism evidence="1 2">
    <name type="scientific">Solirubrobacter pauli</name>
    <dbReference type="NCBI Taxonomy" id="166793"/>
    <lineage>
        <taxon>Bacteria</taxon>
        <taxon>Bacillati</taxon>
        <taxon>Actinomycetota</taxon>
        <taxon>Thermoleophilia</taxon>
        <taxon>Solirubrobacterales</taxon>
        <taxon>Solirubrobacteraceae</taxon>
        <taxon>Solirubrobacter</taxon>
    </lineage>
</organism>
<dbReference type="EMBL" id="RBIL01000001">
    <property type="protein sequence ID" value="RKQ92984.1"/>
    <property type="molecule type" value="Genomic_DNA"/>
</dbReference>
<dbReference type="InterPro" id="IPR026349">
    <property type="entry name" value="CHP04255"/>
</dbReference>
<reference evidence="1 2" key="1">
    <citation type="submission" date="2018-10" db="EMBL/GenBank/DDBJ databases">
        <title>Genomic Encyclopedia of Archaeal and Bacterial Type Strains, Phase II (KMG-II): from individual species to whole genera.</title>
        <authorList>
            <person name="Goeker M."/>
        </authorList>
    </citation>
    <scope>NUCLEOTIDE SEQUENCE [LARGE SCALE GENOMIC DNA]</scope>
    <source>
        <strain evidence="1 2">DSM 14954</strain>
    </source>
</reference>